<proteinExistence type="predicted"/>
<dbReference type="HOGENOM" id="CLU_031724_1_0_1"/>
<accession>R8BDU4</accession>
<keyword evidence="2" id="KW-0862">Zinc</keyword>
<dbReference type="InterPro" id="IPR001138">
    <property type="entry name" value="Zn2Cys6_DnaBD"/>
</dbReference>
<keyword evidence="1" id="KW-0479">Metal-binding</keyword>
<evidence type="ECO:0000256" key="6">
    <source>
        <dbReference type="ARBA" id="ARBA00023242"/>
    </source>
</evidence>
<evidence type="ECO:0000313" key="9">
    <source>
        <dbReference type="Proteomes" id="UP000014074"/>
    </source>
</evidence>
<organism evidence="8 9">
    <name type="scientific">Phaeoacremonium minimum (strain UCR-PA7)</name>
    <name type="common">Esca disease fungus</name>
    <name type="synonym">Togninia minima</name>
    <dbReference type="NCBI Taxonomy" id="1286976"/>
    <lineage>
        <taxon>Eukaryota</taxon>
        <taxon>Fungi</taxon>
        <taxon>Dikarya</taxon>
        <taxon>Ascomycota</taxon>
        <taxon>Pezizomycotina</taxon>
        <taxon>Sordariomycetes</taxon>
        <taxon>Sordariomycetidae</taxon>
        <taxon>Togniniales</taxon>
        <taxon>Togniniaceae</taxon>
        <taxon>Phaeoacremonium</taxon>
    </lineage>
</organism>
<dbReference type="SUPFAM" id="SSF57701">
    <property type="entry name" value="Zn2/Cys6 DNA-binding domain"/>
    <property type="match status" value="1"/>
</dbReference>
<dbReference type="CDD" id="cd00067">
    <property type="entry name" value="GAL4"/>
    <property type="match status" value="1"/>
</dbReference>
<feature type="domain" description="Zn(2)-C6 fungal-type" evidence="7">
    <location>
        <begin position="14"/>
        <end position="41"/>
    </location>
</feature>
<dbReference type="PANTHER" id="PTHR36206">
    <property type="entry name" value="ASPERCRYPTIN BIOSYNTHESIS CLUSTER-SPECIFIC TRANSCRIPTION REGULATOR ATNN-RELATED"/>
    <property type="match status" value="1"/>
</dbReference>
<evidence type="ECO:0000256" key="5">
    <source>
        <dbReference type="ARBA" id="ARBA00023163"/>
    </source>
</evidence>
<dbReference type="PANTHER" id="PTHR36206:SF12">
    <property type="entry name" value="ASPERCRYPTIN BIOSYNTHESIS CLUSTER-SPECIFIC TRANSCRIPTION REGULATOR ATNN-RELATED"/>
    <property type="match status" value="1"/>
</dbReference>
<keyword evidence="4" id="KW-0238">DNA-binding</keyword>
<dbReference type="OrthoDB" id="3145928at2759"/>
<evidence type="ECO:0000256" key="1">
    <source>
        <dbReference type="ARBA" id="ARBA00022723"/>
    </source>
</evidence>
<dbReference type="GO" id="GO:0003677">
    <property type="term" value="F:DNA binding"/>
    <property type="evidence" value="ECO:0007669"/>
    <property type="project" value="UniProtKB-KW"/>
</dbReference>
<sequence>MHWSSCLTLSHSKIRRVKCGEEKPACLRCTSTGRTCDGYDKGAPSRHRTQETLRSLEIAKREFLKTYQWNDAFRSMRPLIADIDGTETERRFFHKFRTVSSGGLANHVLNFTDFFARICPQMSHQDEAVKHAMVALGAAYHQFQIPEGASPTDCDEVEVFTIEQYTKSLSKLQKHVASPSDDSTRLFLVCCLAFICLESLRSNHTAALTHLRNGLNIIGSLPDCYFEFLADDNKASRGVYSGDLDMQDIIMIFARLEISASFFADQVKPVIAIKSYNLRKMYDGSEMQDFKDLWDVHKQELAYFRDIHGRMYETDGRSGDLEFWSRPEESAQQFRLAARTRKLELLFKRFMSSPKAPRPGTSEYFSLHVDWLHFRCASLFLNGMTGLDPETLQAKCPEPAKSDQAIIKEMFVTGNMLYQNYHKRSRTQKARGYTYDAGIVGPLYYVSISSEDATIRNKSLKLLREIHVREGFWDGPEMQNLVKQVGQAIEGEKWPFEEVPRTLTGLGSVPGIYDTLARLDLSSDSESPDSRISA</sequence>
<dbReference type="InterPro" id="IPR052360">
    <property type="entry name" value="Transcr_Regulatory_Proteins"/>
</dbReference>
<evidence type="ECO:0000313" key="8">
    <source>
        <dbReference type="EMBL" id="EON97476.1"/>
    </source>
</evidence>
<dbReference type="GeneID" id="19327556"/>
<keyword evidence="3" id="KW-0805">Transcription regulation</keyword>
<reference evidence="9" key="1">
    <citation type="journal article" date="2013" name="Genome Announc.">
        <title>Draft genome sequence of the ascomycete Phaeoacremonium aleophilum strain UCR-PA7, a causal agent of the esca disease complex in grapevines.</title>
        <authorList>
            <person name="Blanco-Ulate B."/>
            <person name="Rolshausen P."/>
            <person name="Cantu D."/>
        </authorList>
    </citation>
    <scope>NUCLEOTIDE SEQUENCE [LARGE SCALE GENOMIC DNA]</scope>
    <source>
        <strain evidence="9">UCR-PA7</strain>
    </source>
</reference>
<dbReference type="GO" id="GO:0008270">
    <property type="term" value="F:zinc ion binding"/>
    <property type="evidence" value="ECO:0007669"/>
    <property type="project" value="InterPro"/>
</dbReference>
<dbReference type="InterPro" id="IPR021858">
    <property type="entry name" value="Fun_TF"/>
</dbReference>
<name>R8BDU4_PHAM7</name>
<keyword evidence="5" id="KW-0804">Transcription</keyword>
<dbReference type="Pfam" id="PF11951">
    <property type="entry name" value="Fungal_trans_2"/>
    <property type="match status" value="1"/>
</dbReference>
<dbReference type="RefSeq" id="XP_007917583.1">
    <property type="nucleotide sequence ID" value="XM_007919392.1"/>
</dbReference>
<evidence type="ECO:0000256" key="3">
    <source>
        <dbReference type="ARBA" id="ARBA00023015"/>
    </source>
</evidence>
<dbReference type="EMBL" id="KB933264">
    <property type="protein sequence ID" value="EON97476.1"/>
    <property type="molecule type" value="Genomic_DNA"/>
</dbReference>
<dbReference type="InterPro" id="IPR036864">
    <property type="entry name" value="Zn2-C6_fun-type_DNA-bd_sf"/>
</dbReference>
<protein>
    <submittedName>
        <fullName evidence="8">Putative c6 zinc finger domain protein</fullName>
    </submittedName>
</protein>
<evidence type="ECO:0000256" key="2">
    <source>
        <dbReference type="ARBA" id="ARBA00022833"/>
    </source>
</evidence>
<gene>
    <name evidence="8" type="ORF">UCRPA7_6857</name>
</gene>
<evidence type="ECO:0000259" key="7">
    <source>
        <dbReference type="Pfam" id="PF00172"/>
    </source>
</evidence>
<dbReference type="KEGG" id="tmn:UCRPA7_6857"/>
<dbReference type="eggNOG" id="ENOG502RPS2">
    <property type="taxonomic scope" value="Eukaryota"/>
</dbReference>
<dbReference type="Pfam" id="PF00172">
    <property type="entry name" value="Zn_clus"/>
    <property type="match status" value="1"/>
</dbReference>
<dbReference type="AlphaFoldDB" id="R8BDU4"/>
<dbReference type="Proteomes" id="UP000014074">
    <property type="component" value="Unassembled WGS sequence"/>
</dbReference>
<dbReference type="GO" id="GO:0000981">
    <property type="term" value="F:DNA-binding transcription factor activity, RNA polymerase II-specific"/>
    <property type="evidence" value="ECO:0007669"/>
    <property type="project" value="InterPro"/>
</dbReference>
<keyword evidence="9" id="KW-1185">Reference proteome</keyword>
<keyword evidence="6" id="KW-0539">Nucleus</keyword>
<evidence type="ECO:0000256" key="4">
    <source>
        <dbReference type="ARBA" id="ARBA00023125"/>
    </source>
</evidence>